<evidence type="ECO:0000313" key="3">
    <source>
        <dbReference type="Proteomes" id="UP000595884"/>
    </source>
</evidence>
<protein>
    <submittedName>
        <fullName evidence="2">Class I SAM-dependent methyltransferase</fullName>
    </submittedName>
</protein>
<dbReference type="CDD" id="cd02440">
    <property type="entry name" value="AdoMet_MTases"/>
    <property type="match status" value="1"/>
</dbReference>
<dbReference type="GO" id="GO:0008757">
    <property type="term" value="F:S-adenosylmethionine-dependent methyltransferase activity"/>
    <property type="evidence" value="ECO:0007669"/>
    <property type="project" value="InterPro"/>
</dbReference>
<dbReference type="EMBL" id="CP066294">
    <property type="protein sequence ID" value="QQL47005.1"/>
    <property type="molecule type" value="Genomic_DNA"/>
</dbReference>
<evidence type="ECO:0000259" key="1">
    <source>
        <dbReference type="Pfam" id="PF08241"/>
    </source>
</evidence>
<proteinExistence type="predicted"/>
<feature type="domain" description="Methyltransferase type 11" evidence="1">
    <location>
        <begin position="51"/>
        <end position="155"/>
    </location>
</feature>
<dbReference type="Gene3D" id="3.40.50.150">
    <property type="entry name" value="Vaccinia Virus protein VP39"/>
    <property type="match status" value="1"/>
</dbReference>
<gene>
    <name evidence="2" type="ORF">IGS65_008095</name>
</gene>
<accession>A0AAX1K1R4</accession>
<dbReference type="PANTHER" id="PTHR42912:SF80">
    <property type="entry name" value="METHYLTRANSFERASE DOMAIN-CONTAINING PROTEIN"/>
    <property type="match status" value="1"/>
</dbReference>
<organism evidence="2 3">
    <name type="scientific">Streptococcus mutans</name>
    <dbReference type="NCBI Taxonomy" id="1309"/>
    <lineage>
        <taxon>Bacteria</taxon>
        <taxon>Bacillati</taxon>
        <taxon>Bacillota</taxon>
        <taxon>Bacilli</taxon>
        <taxon>Lactobacillales</taxon>
        <taxon>Streptococcaceae</taxon>
        <taxon>Streptococcus</taxon>
    </lineage>
</organism>
<dbReference type="GO" id="GO:0032259">
    <property type="term" value="P:methylation"/>
    <property type="evidence" value="ECO:0007669"/>
    <property type="project" value="UniProtKB-KW"/>
</dbReference>
<sequence length="236" mass="27613">MDTYASNNNKWELLHKNSQNKKTRIEPNYAIKRIFSFRSDIFQSNLPTRTLEIGCGFGRNLKYLIENEFSEQYFGVDLTQTAIDKCSETLIEPVNDGLLKLKKCNVGEGFPFPDNYFNCVFDIMSPITFIVDDEERRKYFSEVHRILKSGGLFFFLAARKEGKFIDAYDDPNLLEKGYIKRKIDDMIEKVYTSDELTTLLYPLHKENLEVASEHTRAFGSEKFIRKNGFWLGQFKK</sequence>
<keyword evidence="2" id="KW-0808">Transferase</keyword>
<dbReference type="InterPro" id="IPR013216">
    <property type="entry name" value="Methyltransf_11"/>
</dbReference>
<dbReference type="RefSeq" id="WP_002268615.1">
    <property type="nucleotide sequence ID" value="NZ_CP066294.2"/>
</dbReference>
<dbReference type="PANTHER" id="PTHR42912">
    <property type="entry name" value="METHYLTRANSFERASE"/>
    <property type="match status" value="1"/>
</dbReference>
<reference evidence="3" key="1">
    <citation type="submission" date="2020-12" db="EMBL/GenBank/DDBJ databases">
        <authorList>
            <person name="Wen Z.T."/>
        </authorList>
    </citation>
    <scope>NUCLEOTIDE SEQUENCE [LARGE SCALE GENOMIC DNA]</scope>
    <source>
        <strain evidence="3">27-3</strain>
    </source>
</reference>
<keyword evidence="2" id="KW-0489">Methyltransferase</keyword>
<dbReference type="Pfam" id="PF08241">
    <property type="entry name" value="Methyltransf_11"/>
    <property type="match status" value="1"/>
</dbReference>
<dbReference type="InterPro" id="IPR050508">
    <property type="entry name" value="Methyltransf_Superfamily"/>
</dbReference>
<evidence type="ECO:0000313" key="2">
    <source>
        <dbReference type="EMBL" id="QQL47005.1"/>
    </source>
</evidence>
<dbReference type="InterPro" id="IPR029063">
    <property type="entry name" value="SAM-dependent_MTases_sf"/>
</dbReference>
<dbReference type="Proteomes" id="UP000595884">
    <property type="component" value="Chromosome"/>
</dbReference>
<dbReference type="SUPFAM" id="SSF53335">
    <property type="entry name" value="S-adenosyl-L-methionine-dependent methyltransferases"/>
    <property type="match status" value="1"/>
</dbReference>
<dbReference type="AlphaFoldDB" id="A0AAX1K1R4"/>
<name>A0AAX1K1R4_STRMG</name>